<dbReference type="Proteomes" id="UP000267249">
    <property type="component" value="Chromosome"/>
</dbReference>
<evidence type="ECO:0000256" key="6">
    <source>
        <dbReference type="ARBA" id="ARBA00022989"/>
    </source>
</evidence>
<dbReference type="Pfam" id="PF08041">
    <property type="entry name" value="PetM"/>
    <property type="match status" value="1"/>
</dbReference>
<evidence type="ECO:0000313" key="10">
    <source>
        <dbReference type="EMBL" id="AZB71912.1"/>
    </source>
</evidence>
<accession>A0AAN1QME0</accession>
<reference evidence="10 11" key="1">
    <citation type="journal article" date="2018" name="Sci. Rep.">
        <title>Genome Features and Biochemical Characteristics of a Robust, Fast Growing and Naturally Transformable Cyanobacterium Synechococcus elongatus PCC 11801 Isolated from India.</title>
        <authorList>
            <person name="Jaiswal D."/>
            <person name="Sengupta A."/>
            <person name="Sohoni S."/>
            <person name="Sengupta S."/>
            <person name="Phadnavis A.G."/>
            <person name="Pakrasi H.B."/>
            <person name="Wangikar P.P."/>
        </authorList>
    </citation>
    <scope>NUCLEOTIDE SEQUENCE [LARGE SCALE GENOMIC DNA]</scope>
    <source>
        <strain evidence="10 11">PCC 11801</strain>
    </source>
</reference>
<evidence type="ECO:0000256" key="3">
    <source>
        <dbReference type="ARBA" id="ARBA00022531"/>
    </source>
</evidence>
<comment type="subcellular location">
    <subcellularLocation>
        <location evidence="8">Cellular thylakoid membrane</location>
        <topology evidence="8">Single-pass membrane protein</topology>
    </subcellularLocation>
    <subcellularLocation>
        <location evidence="1">Membrane</location>
        <topology evidence="1">Single-pass membrane protein</topology>
    </subcellularLocation>
</comment>
<evidence type="ECO:0000256" key="5">
    <source>
        <dbReference type="ARBA" id="ARBA00022982"/>
    </source>
</evidence>
<keyword evidence="5 8" id="KW-0249">Electron transport</keyword>
<keyword evidence="7 8" id="KW-0472">Membrane</keyword>
<dbReference type="NCBIfam" id="NF008826">
    <property type="entry name" value="PRK11876.1-2"/>
    <property type="match status" value="1"/>
</dbReference>
<evidence type="ECO:0000256" key="9">
    <source>
        <dbReference type="SAM" id="Phobius"/>
    </source>
</evidence>
<proteinExistence type="inferred from homology"/>
<comment type="function">
    <text evidence="8">Component of the cytochrome b6-f complex, which mediates electron transfer between photosystem II (PSII) and photosystem I (PSI), cyclic electron flow around PSI, and state transitions.</text>
</comment>
<evidence type="ECO:0000256" key="4">
    <source>
        <dbReference type="ARBA" id="ARBA00022692"/>
    </source>
</evidence>
<dbReference type="GO" id="GO:0009055">
    <property type="term" value="F:electron transfer activity"/>
    <property type="evidence" value="ECO:0007669"/>
    <property type="project" value="UniProtKB-UniRule"/>
</dbReference>
<keyword evidence="6 8" id="KW-1133">Transmembrane helix</keyword>
<evidence type="ECO:0000256" key="1">
    <source>
        <dbReference type="ARBA" id="ARBA00004167"/>
    </source>
</evidence>
<dbReference type="AlphaFoldDB" id="A0AAN1QME0"/>
<comment type="subunit">
    <text evidence="8">The 4 large subunits of the cytochrome b6-f complex are cytochrome b6, subunit IV (17 kDa polypeptide, PetD), cytochrome f and the Rieske protein, while the 4 small subunits are PetG, PetL, PetM and PetN. The complex functions as a dimer.</text>
</comment>
<dbReference type="GO" id="GO:0009512">
    <property type="term" value="C:cytochrome b6f complex"/>
    <property type="evidence" value="ECO:0007669"/>
    <property type="project" value="InterPro"/>
</dbReference>
<gene>
    <name evidence="8 10" type="primary">petM</name>
    <name evidence="10" type="ORF">DOP62_03460</name>
</gene>
<dbReference type="InterPro" id="IPR012595">
    <property type="entry name" value="PetM_cyt_b6/f_cplx_su7"/>
</dbReference>
<sequence length="37" mass="3919">MAGEIFGTAFLFIVLVPLGLALGAFLLKVQGVQKVEK</sequence>
<keyword evidence="4 8" id="KW-0812">Transmembrane</keyword>
<protein>
    <recommendedName>
        <fullName evidence="8">Cytochrome b6-f complex subunit 7</fullName>
    </recommendedName>
    <alternativeName>
        <fullName evidence="8">Cytochrome b6-f complex subunit PetM</fullName>
    </alternativeName>
    <alternativeName>
        <fullName evidence="8">Cytochrome b6-f complex subunit VII</fullName>
    </alternativeName>
</protein>
<evidence type="ECO:0000256" key="2">
    <source>
        <dbReference type="ARBA" id="ARBA00022448"/>
    </source>
</evidence>
<dbReference type="EMBL" id="CP030139">
    <property type="protein sequence ID" value="AZB71912.1"/>
    <property type="molecule type" value="Genomic_DNA"/>
</dbReference>
<feature type="transmembrane region" description="Helical" evidence="9">
    <location>
        <begin position="6"/>
        <end position="27"/>
    </location>
</feature>
<evidence type="ECO:0000256" key="7">
    <source>
        <dbReference type="ARBA" id="ARBA00023136"/>
    </source>
</evidence>
<organism evidence="10 11">
    <name type="scientific">Synechococcus elongatus PCC 11801</name>
    <dbReference type="NCBI Taxonomy" id="2219813"/>
    <lineage>
        <taxon>Bacteria</taxon>
        <taxon>Bacillati</taxon>
        <taxon>Cyanobacteriota</taxon>
        <taxon>Cyanophyceae</taxon>
        <taxon>Synechococcales</taxon>
        <taxon>Synechococcaceae</taxon>
        <taxon>Synechococcus</taxon>
    </lineage>
</organism>
<keyword evidence="3 8" id="KW-0602">Photosynthesis</keyword>
<evidence type="ECO:0000313" key="11">
    <source>
        <dbReference type="Proteomes" id="UP000267249"/>
    </source>
</evidence>
<name>A0AAN1QME0_SYNEL</name>
<comment type="similarity">
    <text evidence="8">Belongs to the PetM family.</text>
</comment>
<dbReference type="GO" id="GO:0015979">
    <property type="term" value="P:photosynthesis"/>
    <property type="evidence" value="ECO:0007669"/>
    <property type="project" value="UniProtKB-KW"/>
</dbReference>
<keyword evidence="8" id="KW-0793">Thylakoid</keyword>
<keyword evidence="2 8" id="KW-0813">Transport</keyword>
<dbReference type="RefSeq" id="WP_208675617.1">
    <property type="nucleotide sequence ID" value="NZ_CP030139.2"/>
</dbReference>
<dbReference type="HAMAP" id="MF_00396">
    <property type="entry name" value="Cytb6_f_PetM"/>
    <property type="match status" value="1"/>
</dbReference>
<evidence type="ECO:0000256" key="8">
    <source>
        <dbReference type="HAMAP-Rule" id="MF_00396"/>
    </source>
</evidence>
<dbReference type="GO" id="GO:0031676">
    <property type="term" value="C:plasma membrane-derived thylakoid membrane"/>
    <property type="evidence" value="ECO:0007669"/>
    <property type="project" value="UniProtKB-SubCell"/>
</dbReference>